<dbReference type="Gene3D" id="1.20.5.110">
    <property type="match status" value="1"/>
</dbReference>
<dbReference type="Proteomes" id="UP001230328">
    <property type="component" value="Unassembled WGS sequence"/>
</dbReference>
<evidence type="ECO:0000313" key="2">
    <source>
        <dbReference type="EMBL" id="MDQ1028129.1"/>
    </source>
</evidence>
<keyword evidence="1" id="KW-0175">Coiled coil</keyword>
<organism evidence="2 3">
    <name type="scientific">Streptomyces umbrinus</name>
    <dbReference type="NCBI Taxonomy" id="67370"/>
    <lineage>
        <taxon>Bacteria</taxon>
        <taxon>Bacillati</taxon>
        <taxon>Actinomycetota</taxon>
        <taxon>Actinomycetes</taxon>
        <taxon>Kitasatosporales</taxon>
        <taxon>Streptomycetaceae</taxon>
        <taxon>Streptomyces</taxon>
        <taxon>Streptomyces phaeochromogenes group</taxon>
    </lineage>
</organism>
<name>A0ABU0SX55_9ACTN</name>
<protein>
    <submittedName>
        <fullName evidence="2">Archaellum component FlaC</fullName>
    </submittedName>
</protein>
<sequence length="216" mass="24088">MTDKTPAQLDKEIRDLRSDLNKKVDSGTLAGLARIADVKKAALKGSGEEIATRTWVQNETKSKIWEEIKSPEILGLVAALTIVKFELTPFLSLEPVVEEMFKKKGLERNKFGVMWKVQAEELQRRAREIAAVESRLARMEKGIGRLQDLAVGAHSKIRNSNTRIQSLERKVSRIDRAANTARQQVRHMDSSSALSGTTNQVTLLERRVGLLASALS</sequence>
<gene>
    <name evidence="2" type="ORF">QF035_005711</name>
</gene>
<evidence type="ECO:0000313" key="3">
    <source>
        <dbReference type="Proteomes" id="UP001230328"/>
    </source>
</evidence>
<evidence type="ECO:0000256" key="1">
    <source>
        <dbReference type="SAM" id="Coils"/>
    </source>
</evidence>
<keyword evidence="3" id="KW-1185">Reference proteome</keyword>
<accession>A0ABU0SX55</accession>
<dbReference type="RefSeq" id="WP_307523383.1">
    <property type="nucleotide sequence ID" value="NZ_JAUSZI010000002.1"/>
</dbReference>
<feature type="coiled-coil region" evidence="1">
    <location>
        <begin position="157"/>
        <end position="184"/>
    </location>
</feature>
<dbReference type="EMBL" id="JAUSZI010000002">
    <property type="protein sequence ID" value="MDQ1028129.1"/>
    <property type="molecule type" value="Genomic_DNA"/>
</dbReference>
<reference evidence="2 3" key="1">
    <citation type="submission" date="2023-07" db="EMBL/GenBank/DDBJ databases">
        <title>Comparative genomics of wheat-associated soil bacteria to identify genetic determinants of phenazine resistance.</title>
        <authorList>
            <person name="Mouncey N."/>
        </authorList>
    </citation>
    <scope>NUCLEOTIDE SEQUENCE [LARGE SCALE GENOMIC DNA]</scope>
    <source>
        <strain evidence="2 3">V2I4</strain>
    </source>
</reference>
<comment type="caution">
    <text evidence="2">The sequence shown here is derived from an EMBL/GenBank/DDBJ whole genome shotgun (WGS) entry which is preliminary data.</text>
</comment>
<proteinExistence type="predicted"/>